<name>A0A315Y8S6_9EURY</name>
<dbReference type="EMBL" id="MZGS01000023">
    <property type="protein sequence ID" value="PWB86905.1"/>
    <property type="molecule type" value="Genomic_DNA"/>
</dbReference>
<gene>
    <name evidence="1" type="ORF">MBBTH_13190</name>
</gene>
<protein>
    <submittedName>
        <fullName evidence="1">Uncharacterized protein</fullName>
    </submittedName>
</protein>
<evidence type="ECO:0000313" key="1">
    <source>
        <dbReference type="EMBL" id="PWB86905.1"/>
    </source>
</evidence>
<comment type="caution">
    <text evidence="1">The sequence shown here is derived from an EMBL/GenBank/DDBJ whole genome shotgun (WGS) entry which is preliminary data.</text>
</comment>
<sequence length="77" mass="9244">MAMKTIRVTEEVHTKLAHLGLKSETYNDIIARLIEVYERMYFEELSDEDADYYNERIRHFENGDYRGTRKIDLDAIK</sequence>
<dbReference type="InterPro" id="IPR055979">
    <property type="entry name" value="DUF7557"/>
</dbReference>
<accession>A0A315Y8S6</accession>
<proteinExistence type="predicted"/>
<dbReference type="OrthoDB" id="81944at2157"/>
<evidence type="ECO:0000313" key="2">
    <source>
        <dbReference type="Proteomes" id="UP000251717"/>
    </source>
</evidence>
<dbReference type="Proteomes" id="UP000251717">
    <property type="component" value="Unassembled WGS sequence"/>
</dbReference>
<reference evidence="1 2" key="1">
    <citation type="submission" date="2017-03" db="EMBL/GenBank/DDBJ databases">
        <title>Genome sequence of Methanobrevibacter thaueri.</title>
        <authorList>
            <person name="Poehlein A."/>
            <person name="Seedorf H."/>
            <person name="Daniel R."/>
        </authorList>
    </citation>
    <scope>NUCLEOTIDE SEQUENCE [LARGE SCALE GENOMIC DNA]</scope>
    <source>
        <strain evidence="1 2">DSM 11995</strain>
    </source>
</reference>
<dbReference type="RefSeq" id="WP_116592261.1">
    <property type="nucleotide sequence ID" value="NZ_MZGS01000023.1"/>
</dbReference>
<keyword evidence="2" id="KW-1185">Reference proteome</keyword>
<dbReference type="AlphaFoldDB" id="A0A315Y8S6"/>
<dbReference type="Pfam" id="PF24434">
    <property type="entry name" value="DUF7557"/>
    <property type="match status" value="1"/>
</dbReference>
<organism evidence="1 2">
    <name type="scientific">Methanobrevibacter thaueri</name>
    <dbReference type="NCBI Taxonomy" id="190975"/>
    <lineage>
        <taxon>Archaea</taxon>
        <taxon>Methanobacteriati</taxon>
        <taxon>Methanobacteriota</taxon>
        <taxon>Methanomada group</taxon>
        <taxon>Methanobacteria</taxon>
        <taxon>Methanobacteriales</taxon>
        <taxon>Methanobacteriaceae</taxon>
        <taxon>Methanobrevibacter</taxon>
    </lineage>
</organism>